<comment type="caution">
    <text evidence="1">The sequence shown here is derived from an EMBL/GenBank/DDBJ whole genome shotgun (WGS) entry which is preliminary data.</text>
</comment>
<keyword evidence="2" id="KW-1185">Reference proteome</keyword>
<dbReference type="SUPFAM" id="SSF88723">
    <property type="entry name" value="PIN domain-like"/>
    <property type="match status" value="1"/>
</dbReference>
<dbReference type="EMBL" id="SOFF01000030">
    <property type="protein sequence ID" value="TFB89107.1"/>
    <property type="molecule type" value="Genomic_DNA"/>
</dbReference>
<dbReference type="AlphaFoldDB" id="A0A1H8BTH9"/>
<dbReference type="OrthoDB" id="211933at2"/>
<reference evidence="1 2" key="1">
    <citation type="submission" date="2019-03" db="EMBL/GenBank/DDBJ databases">
        <title>Genomics of glacier-inhabiting Cryobacterium strains.</title>
        <authorList>
            <person name="Liu Q."/>
            <person name="Xin Y.-H."/>
        </authorList>
    </citation>
    <scope>NUCLEOTIDE SEQUENCE [LARGE SCALE GENOMIC DNA]</scope>
    <source>
        <strain evidence="1 2">Hh15</strain>
    </source>
</reference>
<gene>
    <name evidence="1" type="ORF">E3O10_09415</name>
</gene>
<dbReference type="STRING" id="1424661.SAMN05216281_10278"/>
<dbReference type="Proteomes" id="UP000297654">
    <property type="component" value="Unassembled WGS sequence"/>
</dbReference>
<evidence type="ECO:0000313" key="2">
    <source>
        <dbReference type="Proteomes" id="UP000297654"/>
    </source>
</evidence>
<evidence type="ECO:0000313" key="1">
    <source>
        <dbReference type="EMBL" id="TFB89107.1"/>
    </source>
</evidence>
<proteinExistence type="predicted"/>
<organism evidence="1 2">
    <name type="scientific">Cryobacterium luteum</name>
    <dbReference type="NCBI Taxonomy" id="1424661"/>
    <lineage>
        <taxon>Bacteria</taxon>
        <taxon>Bacillati</taxon>
        <taxon>Actinomycetota</taxon>
        <taxon>Actinomycetes</taxon>
        <taxon>Micrococcales</taxon>
        <taxon>Microbacteriaceae</taxon>
        <taxon>Cryobacterium</taxon>
    </lineage>
</organism>
<dbReference type="InterPro" id="IPR029060">
    <property type="entry name" value="PIN-like_dom_sf"/>
</dbReference>
<dbReference type="RefSeq" id="WP_092106988.1">
    <property type="nucleotide sequence ID" value="NZ_FOCN01000002.1"/>
</dbReference>
<accession>A0A1H8BTH9</accession>
<protein>
    <submittedName>
        <fullName evidence="1">PIN domain-containing protein</fullName>
    </submittedName>
</protein>
<sequence>MLQRVFVDANVLLSRTTRDWLFLLRNETQQMFQLHSTIDVVTETVRARRRLQPELDGNITRRLHDDLIENLDEVVTDFDGSIEFHGSDPHDRHVHAAATAAASNFLLTSNGSDFGNPDLLPYEIYTPDEFFLLVDDGAQDSVRRVTKAQLK</sequence>
<name>A0A1H8BTH9_9MICO</name>